<comment type="similarity">
    <text evidence="1">Belongs to the HesB/IscA family.</text>
</comment>
<keyword evidence="3" id="KW-1185">Reference proteome</keyword>
<accession>A0A1D2N5L4</accession>
<gene>
    <name evidence="2" type="ORF">Ocin01_06090</name>
</gene>
<dbReference type="Proteomes" id="UP000094527">
    <property type="component" value="Unassembled WGS sequence"/>
</dbReference>
<comment type="caution">
    <text evidence="2">The sequence shown here is derived from an EMBL/GenBank/DDBJ whole genome shotgun (WGS) entry which is preliminary data.</text>
</comment>
<proteinExistence type="inferred from homology"/>
<dbReference type="GO" id="GO:0051539">
    <property type="term" value="F:4 iron, 4 sulfur cluster binding"/>
    <property type="evidence" value="ECO:0007669"/>
    <property type="project" value="TreeGrafter"/>
</dbReference>
<name>A0A1D2N5L4_ORCCI</name>
<dbReference type="STRING" id="48709.A0A1D2N5L4"/>
<dbReference type="InterPro" id="IPR035903">
    <property type="entry name" value="HesB-like_dom_sf"/>
</dbReference>
<dbReference type="PANTHER" id="PTHR43011:SF1">
    <property type="entry name" value="IRON-SULFUR CLUSTER ASSEMBLY 2 HOMOLOG, MITOCHONDRIAL"/>
    <property type="match status" value="1"/>
</dbReference>
<evidence type="ECO:0000313" key="3">
    <source>
        <dbReference type="Proteomes" id="UP000094527"/>
    </source>
</evidence>
<dbReference type="OrthoDB" id="1938621at2759"/>
<organism evidence="2 3">
    <name type="scientific">Orchesella cincta</name>
    <name type="common">Springtail</name>
    <name type="synonym">Podura cincta</name>
    <dbReference type="NCBI Taxonomy" id="48709"/>
    <lineage>
        <taxon>Eukaryota</taxon>
        <taxon>Metazoa</taxon>
        <taxon>Ecdysozoa</taxon>
        <taxon>Arthropoda</taxon>
        <taxon>Hexapoda</taxon>
        <taxon>Collembola</taxon>
        <taxon>Entomobryomorpha</taxon>
        <taxon>Entomobryoidea</taxon>
        <taxon>Orchesellidae</taxon>
        <taxon>Orchesellinae</taxon>
        <taxon>Orchesella</taxon>
    </lineage>
</organism>
<evidence type="ECO:0000256" key="1">
    <source>
        <dbReference type="ARBA" id="ARBA00006718"/>
    </source>
</evidence>
<sequence>MRYVKPSFEVIHKDQKESSGAALVVIDEMSLDIIQGSTLDYERELIRSAFRIVNNPHAEQGCSCGASFNMKIPITFGMSEWVNVVLCKI</sequence>
<dbReference type="Gene3D" id="2.60.300.12">
    <property type="entry name" value="HesB-like domain"/>
    <property type="match status" value="1"/>
</dbReference>
<dbReference type="GO" id="GO:0005506">
    <property type="term" value="F:iron ion binding"/>
    <property type="evidence" value="ECO:0007669"/>
    <property type="project" value="TreeGrafter"/>
</dbReference>
<dbReference type="AlphaFoldDB" id="A0A1D2N5L4"/>
<dbReference type="GO" id="GO:0005739">
    <property type="term" value="C:mitochondrion"/>
    <property type="evidence" value="ECO:0007669"/>
    <property type="project" value="TreeGrafter"/>
</dbReference>
<dbReference type="GO" id="GO:0051537">
    <property type="term" value="F:2 iron, 2 sulfur cluster binding"/>
    <property type="evidence" value="ECO:0007669"/>
    <property type="project" value="TreeGrafter"/>
</dbReference>
<dbReference type="EMBL" id="LJIJ01000198">
    <property type="protein sequence ID" value="ODN00569.1"/>
    <property type="molecule type" value="Genomic_DNA"/>
</dbReference>
<reference evidence="2 3" key="1">
    <citation type="journal article" date="2016" name="Genome Biol. Evol.">
        <title>Gene Family Evolution Reflects Adaptation to Soil Environmental Stressors in the Genome of the Collembolan Orchesella cincta.</title>
        <authorList>
            <person name="Faddeeva-Vakhrusheva A."/>
            <person name="Derks M.F."/>
            <person name="Anvar S.Y."/>
            <person name="Agamennone V."/>
            <person name="Suring W."/>
            <person name="Smit S."/>
            <person name="van Straalen N.M."/>
            <person name="Roelofs D."/>
        </authorList>
    </citation>
    <scope>NUCLEOTIDE SEQUENCE [LARGE SCALE GENOMIC DNA]</scope>
    <source>
        <tissue evidence="2">Mixed pool</tissue>
    </source>
</reference>
<protein>
    <submittedName>
        <fullName evidence="2">Iron-sulfur cluster assembly 2, mitochondrial</fullName>
    </submittedName>
</protein>
<dbReference type="PANTHER" id="PTHR43011">
    <property type="entry name" value="IRON-SULFUR CLUSTER ASSEMBLY 2 HOMOLOG, MITOCHONDRIAL"/>
    <property type="match status" value="1"/>
</dbReference>
<evidence type="ECO:0000313" key="2">
    <source>
        <dbReference type="EMBL" id="ODN00569.1"/>
    </source>
</evidence>
<dbReference type="SUPFAM" id="SSF89360">
    <property type="entry name" value="HesB-like domain"/>
    <property type="match status" value="1"/>
</dbReference>
<dbReference type="GO" id="GO:0016226">
    <property type="term" value="P:iron-sulfur cluster assembly"/>
    <property type="evidence" value="ECO:0007669"/>
    <property type="project" value="TreeGrafter"/>
</dbReference>